<evidence type="ECO:0000256" key="8">
    <source>
        <dbReference type="SAM" id="MobiDB-lite"/>
    </source>
</evidence>
<dbReference type="Pfam" id="PF00067">
    <property type="entry name" value="p450"/>
    <property type="match status" value="1"/>
</dbReference>
<keyword evidence="11" id="KW-1185">Reference proteome</keyword>
<keyword evidence="9" id="KW-0472">Membrane</keyword>
<reference evidence="10" key="1">
    <citation type="submission" date="2013-11" db="EMBL/GenBank/DDBJ databases">
        <title>Genome sequence of the fusiform rust pathogen reveals effectors for host alternation and coevolution with pine.</title>
        <authorList>
            <consortium name="DOE Joint Genome Institute"/>
            <person name="Smith K."/>
            <person name="Pendleton A."/>
            <person name="Kubisiak T."/>
            <person name="Anderson C."/>
            <person name="Salamov A."/>
            <person name="Aerts A."/>
            <person name="Riley R."/>
            <person name="Clum A."/>
            <person name="Lindquist E."/>
            <person name="Ence D."/>
            <person name="Campbell M."/>
            <person name="Kronenberg Z."/>
            <person name="Feau N."/>
            <person name="Dhillon B."/>
            <person name="Hamelin R."/>
            <person name="Burleigh J."/>
            <person name="Smith J."/>
            <person name="Yandell M."/>
            <person name="Nelson C."/>
            <person name="Grigoriev I."/>
            <person name="Davis J."/>
        </authorList>
    </citation>
    <scope>NUCLEOTIDE SEQUENCE</scope>
    <source>
        <strain evidence="10">G11</strain>
    </source>
</reference>
<dbReference type="PRINTS" id="PR00385">
    <property type="entry name" value="P450"/>
</dbReference>
<keyword evidence="3 6" id="KW-0479">Metal-binding</keyword>
<dbReference type="PANTHER" id="PTHR24305">
    <property type="entry name" value="CYTOCHROME P450"/>
    <property type="match status" value="1"/>
</dbReference>
<dbReference type="PRINTS" id="PR00463">
    <property type="entry name" value="EP450I"/>
</dbReference>
<accession>A0A9P6NDX8</accession>
<dbReference type="AlphaFoldDB" id="A0A9P6NDX8"/>
<dbReference type="GO" id="GO:0004497">
    <property type="term" value="F:monooxygenase activity"/>
    <property type="evidence" value="ECO:0007669"/>
    <property type="project" value="UniProtKB-KW"/>
</dbReference>
<protein>
    <recommendedName>
        <fullName evidence="12">Cytochrome P450</fullName>
    </recommendedName>
</protein>
<evidence type="ECO:0000313" key="11">
    <source>
        <dbReference type="Proteomes" id="UP000886653"/>
    </source>
</evidence>
<dbReference type="OrthoDB" id="2498889at2759"/>
<keyword evidence="5 6" id="KW-0408">Iron</keyword>
<dbReference type="InterPro" id="IPR001128">
    <property type="entry name" value="Cyt_P450"/>
</dbReference>
<evidence type="ECO:0000256" key="3">
    <source>
        <dbReference type="ARBA" id="ARBA00022723"/>
    </source>
</evidence>
<dbReference type="Proteomes" id="UP000886653">
    <property type="component" value="Unassembled WGS sequence"/>
</dbReference>
<dbReference type="InterPro" id="IPR002401">
    <property type="entry name" value="Cyt_P450_E_grp-I"/>
</dbReference>
<keyword evidence="6 7" id="KW-0349">Heme</keyword>
<evidence type="ECO:0000256" key="6">
    <source>
        <dbReference type="PIRSR" id="PIRSR602401-1"/>
    </source>
</evidence>
<feature type="transmembrane region" description="Helical" evidence="9">
    <location>
        <begin position="12"/>
        <end position="32"/>
    </location>
</feature>
<evidence type="ECO:0000256" key="4">
    <source>
        <dbReference type="ARBA" id="ARBA00023002"/>
    </source>
</evidence>
<evidence type="ECO:0008006" key="12">
    <source>
        <dbReference type="Google" id="ProtNLM"/>
    </source>
</evidence>
<comment type="caution">
    <text evidence="10">The sequence shown here is derived from an EMBL/GenBank/DDBJ whole genome shotgun (WGS) entry which is preliminary data.</text>
</comment>
<evidence type="ECO:0000256" key="5">
    <source>
        <dbReference type="ARBA" id="ARBA00023004"/>
    </source>
</evidence>
<dbReference type="GO" id="GO:0016705">
    <property type="term" value="F:oxidoreductase activity, acting on paired donors, with incorporation or reduction of molecular oxygen"/>
    <property type="evidence" value="ECO:0007669"/>
    <property type="project" value="InterPro"/>
</dbReference>
<comment type="cofactor">
    <cofactor evidence="1 6">
        <name>heme</name>
        <dbReference type="ChEBI" id="CHEBI:30413"/>
    </cofactor>
</comment>
<dbReference type="InterPro" id="IPR036396">
    <property type="entry name" value="Cyt_P450_sf"/>
</dbReference>
<evidence type="ECO:0000256" key="7">
    <source>
        <dbReference type="RuleBase" id="RU000461"/>
    </source>
</evidence>
<proteinExistence type="inferred from homology"/>
<dbReference type="PANTHER" id="PTHR24305:SF166">
    <property type="entry name" value="CYTOCHROME P450 12A4, MITOCHONDRIAL-RELATED"/>
    <property type="match status" value="1"/>
</dbReference>
<keyword evidence="9" id="KW-1133">Transmembrane helix</keyword>
<dbReference type="PROSITE" id="PS00086">
    <property type="entry name" value="CYTOCHROME_P450"/>
    <property type="match status" value="1"/>
</dbReference>
<dbReference type="InterPro" id="IPR050121">
    <property type="entry name" value="Cytochrome_P450_monoxygenase"/>
</dbReference>
<dbReference type="Gene3D" id="1.10.630.10">
    <property type="entry name" value="Cytochrome P450"/>
    <property type="match status" value="1"/>
</dbReference>
<evidence type="ECO:0000313" key="10">
    <source>
        <dbReference type="EMBL" id="KAG0142399.1"/>
    </source>
</evidence>
<organism evidence="10 11">
    <name type="scientific">Cronartium quercuum f. sp. fusiforme G11</name>
    <dbReference type="NCBI Taxonomy" id="708437"/>
    <lineage>
        <taxon>Eukaryota</taxon>
        <taxon>Fungi</taxon>
        <taxon>Dikarya</taxon>
        <taxon>Basidiomycota</taxon>
        <taxon>Pucciniomycotina</taxon>
        <taxon>Pucciniomycetes</taxon>
        <taxon>Pucciniales</taxon>
        <taxon>Coleosporiaceae</taxon>
        <taxon>Cronartium</taxon>
    </lineage>
</organism>
<gene>
    <name evidence="10" type="ORF">CROQUDRAFT_673552</name>
</gene>
<comment type="similarity">
    <text evidence="2 7">Belongs to the cytochrome P450 family.</text>
</comment>
<evidence type="ECO:0000256" key="9">
    <source>
        <dbReference type="SAM" id="Phobius"/>
    </source>
</evidence>
<name>A0A9P6NDX8_9BASI</name>
<sequence length="562" mass="62041">MINILLESSIQLIGILLLCSFIIYRALLPIPIRGIPSTNPRTPFGDLFTIYPFPSSFSKIKSFSRTKTLAEIGSRFGNSKLVQVLIGPAGSILGSWAGKRWVIVNDPDLVTEICSKRSGEFPDPGLGLEVYRGIIPNGQLSLRTDKVFKQHRRAIGPSMTSSYLAKITPKITHSVTELIQLWKLRCQVLDQTDEKYFKAAQDLRLSTMDTISDIIFGESFGVTASRIDHLDRKNKPTSADERPKFPGLAHGLNLIVGDVAKAFISPSPKLFWCFRSILNRFEPSRRSIFSFLDQAMESARVSDGRAGSIVDLLVNDQMEAHRRAEPTLSDAEIREELLVYWVAGHGTMACTLAWAVKLLASAPKVQKKLRLELISVLPGPQERSPTYADLTRASSELAYLDAVVHELLRCARTLADVSRETTQSVMLAGALLPAHTTVVMPHGYWGDRSFEPERWLDEDGRFDFHKPGPFHAFGHGPRGCFGRNLALLELRLYIGMLSMEFFFDKVPENMNSMEFIELVAHHPISCLVVSSSSSSSSSSTSTSSSSSSSSSTSTSSSSSSSS</sequence>
<keyword evidence="4 7" id="KW-0560">Oxidoreductase</keyword>
<evidence type="ECO:0000256" key="1">
    <source>
        <dbReference type="ARBA" id="ARBA00001971"/>
    </source>
</evidence>
<dbReference type="EMBL" id="MU167349">
    <property type="protein sequence ID" value="KAG0142399.1"/>
    <property type="molecule type" value="Genomic_DNA"/>
</dbReference>
<dbReference type="InterPro" id="IPR017972">
    <property type="entry name" value="Cyt_P450_CS"/>
</dbReference>
<evidence type="ECO:0000256" key="2">
    <source>
        <dbReference type="ARBA" id="ARBA00010617"/>
    </source>
</evidence>
<dbReference type="GO" id="GO:0020037">
    <property type="term" value="F:heme binding"/>
    <property type="evidence" value="ECO:0007669"/>
    <property type="project" value="InterPro"/>
</dbReference>
<keyword evidence="7" id="KW-0503">Monooxygenase</keyword>
<dbReference type="GO" id="GO:0005506">
    <property type="term" value="F:iron ion binding"/>
    <property type="evidence" value="ECO:0007669"/>
    <property type="project" value="InterPro"/>
</dbReference>
<feature type="region of interest" description="Disordered" evidence="8">
    <location>
        <begin position="530"/>
        <end position="562"/>
    </location>
</feature>
<feature type="binding site" description="axial binding residue" evidence="6">
    <location>
        <position position="480"/>
    </location>
    <ligand>
        <name>heme</name>
        <dbReference type="ChEBI" id="CHEBI:30413"/>
    </ligand>
    <ligandPart>
        <name>Fe</name>
        <dbReference type="ChEBI" id="CHEBI:18248"/>
    </ligandPart>
</feature>
<dbReference type="SUPFAM" id="SSF48264">
    <property type="entry name" value="Cytochrome P450"/>
    <property type="match status" value="1"/>
</dbReference>
<keyword evidence="9" id="KW-0812">Transmembrane</keyword>